<dbReference type="Proteomes" id="UP001056681">
    <property type="component" value="Chromosome"/>
</dbReference>
<proteinExistence type="predicted"/>
<dbReference type="PANTHER" id="PTHR45138:SF9">
    <property type="entry name" value="DIGUANYLATE CYCLASE DGCM-RELATED"/>
    <property type="match status" value="1"/>
</dbReference>
<keyword evidence="4" id="KW-0812">Transmembrane</keyword>
<dbReference type="EMBL" id="CP063231">
    <property type="protein sequence ID" value="URL58824.1"/>
    <property type="molecule type" value="Genomic_DNA"/>
</dbReference>
<evidence type="ECO:0000256" key="1">
    <source>
        <dbReference type="ARBA" id="ARBA00012528"/>
    </source>
</evidence>
<accession>A0ABY4T7G0</accession>
<protein>
    <recommendedName>
        <fullName evidence="1">diguanylate cyclase</fullName>
        <ecNumber evidence="1">2.7.7.65</ecNumber>
    </recommendedName>
</protein>
<feature type="chain" id="PRO_5045975193" description="diguanylate cyclase" evidence="5">
    <location>
        <begin position="27"/>
        <end position="610"/>
    </location>
</feature>
<evidence type="ECO:0000313" key="8">
    <source>
        <dbReference type="Proteomes" id="UP001056681"/>
    </source>
</evidence>
<dbReference type="NCBIfam" id="TIGR00254">
    <property type="entry name" value="GGDEF"/>
    <property type="match status" value="1"/>
</dbReference>
<evidence type="ECO:0000256" key="5">
    <source>
        <dbReference type="SAM" id="SignalP"/>
    </source>
</evidence>
<keyword evidence="4" id="KW-1133">Transmembrane helix</keyword>
<evidence type="ECO:0000256" key="4">
    <source>
        <dbReference type="SAM" id="Phobius"/>
    </source>
</evidence>
<dbReference type="PROSITE" id="PS50887">
    <property type="entry name" value="GGDEF"/>
    <property type="match status" value="1"/>
</dbReference>
<dbReference type="CDD" id="cd01949">
    <property type="entry name" value="GGDEF"/>
    <property type="match status" value="1"/>
</dbReference>
<feature type="domain" description="GGDEF" evidence="6">
    <location>
        <begin position="450"/>
        <end position="582"/>
    </location>
</feature>
<dbReference type="RefSeq" id="WP_250339504.1">
    <property type="nucleotide sequence ID" value="NZ_CP063231.1"/>
</dbReference>
<dbReference type="Pfam" id="PF00990">
    <property type="entry name" value="GGDEF"/>
    <property type="match status" value="1"/>
</dbReference>
<dbReference type="SMART" id="SM00267">
    <property type="entry name" value="GGDEF"/>
    <property type="match status" value="1"/>
</dbReference>
<name>A0ABY4T7G0_9GAMM</name>
<comment type="catalytic activity">
    <reaction evidence="2">
        <text>2 GTP = 3',3'-c-di-GMP + 2 diphosphate</text>
        <dbReference type="Rhea" id="RHEA:24898"/>
        <dbReference type="ChEBI" id="CHEBI:33019"/>
        <dbReference type="ChEBI" id="CHEBI:37565"/>
        <dbReference type="ChEBI" id="CHEBI:58805"/>
        <dbReference type="EC" id="2.7.7.65"/>
    </reaction>
</comment>
<dbReference type="SUPFAM" id="SSF48452">
    <property type="entry name" value="TPR-like"/>
    <property type="match status" value="1"/>
</dbReference>
<feature type="transmembrane region" description="Helical" evidence="4">
    <location>
        <begin position="390"/>
        <end position="407"/>
    </location>
</feature>
<gene>
    <name evidence="7" type="ORF">IM816_01485</name>
</gene>
<sequence length="610" mass="66846">MGHIRHRLSLCAVALLLASYASMAVAQLKPGEDATTTLAQADATKTSDHSAFVTTLARLSQDAASLTEKQREHLHYLEAWQVAYAGDYEAAIPLLESVVGSSSDKTLRFRATATLINILGIGHRYQDAFSRLSELTDTLPDVNDPQALLQGLGEAAQMLTTAGQYDLAADYAERMIQNTPANASACKGTYIKLHALYRGKRIVGSDPRYVQGVADCEAAGEKLIANALRTDVAESAIADGRPQDAVSLLEKHYASVLHDQYPSLTSQVESLLARGHWELGEVEAAEKYAHAAVDSAVPGEYSEPLASALHTLYLVARRHGDFQMATQWLERYMQVDKGYLNDVTARAIAYQVVKQQVASSRMEADALDRQNQILHLQREVDRRAMETSRLYIALLLTVLAAIALWLVRTKRAQLRFMRMARRDSLTGICNRQHFVDEATQALQAAGRNGTPSCLILFDLDHFKLVNDTYGHSEGDWVLLRVVAECRDHLLQHDVFGRLGGEEFAILLPFTDEASGAKRAEMIRSAIAAPPAGGPSTARVTASFGVACTLRHGADLDRLLIVADEALYRGKANGRDRVVIAMPEEAPQERPQEAEQIDAVDHATPVRMASP</sequence>
<feature type="signal peptide" evidence="5">
    <location>
        <begin position="1"/>
        <end position="26"/>
    </location>
</feature>
<dbReference type="InterPro" id="IPR050469">
    <property type="entry name" value="Diguanylate_Cyclase"/>
</dbReference>
<dbReference type="InterPro" id="IPR043128">
    <property type="entry name" value="Rev_trsase/Diguanyl_cyclase"/>
</dbReference>
<keyword evidence="4" id="KW-0472">Membrane</keyword>
<reference evidence="7" key="1">
    <citation type="submission" date="2020-10" db="EMBL/GenBank/DDBJ databases">
        <title>Whole-genome sequence of Luteibacter sp. EIF3.</title>
        <authorList>
            <person name="Friedrich I."/>
            <person name="Hertel R."/>
            <person name="Daniel R."/>
        </authorList>
    </citation>
    <scope>NUCLEOTIDE SEQUENCE</scope>
    <source>
        <strain evidence="7">EIF3</strain>
    </source>
</reference>
<dbReference type="InterPro" id="IPR029787">
    <property type="entry name" value="Nucleotide_cyclase"/>
</dbReference>
<evidence type="ECO:0000313" key="7">
    <source>
        <dbReference type="EMBL" id="URL58824.1"/>
    </source>
</evidence>
<dbReference type="InterPro" id="IPR000160">
    <property type="entry name" value="GGDEF_dom"/>
</dbReference>
<evidence type="ECO:0000256" key="3">
    <source>
        <dbReference type="SAM" id="MobiDB-lite"/>
    </source>
</evidence>
<dbReference type="SUPFAM" id="SSF55073">
    <property type="entry name" value="Nucleotide cyclase"/>
    <property type="match status" value="1"/>
</dbReference>
<dbReference type="Gene3D" id="1.25.40.10">
    <property type="entry name" value="Tetratricopeptide repeat domain"/>
    <property type="match status" value="2"/>
</dbReference>
<dbReference type="Gene3D" id="3.30.70.270">
    <property type="match status" value="1"/>
</dbReference>
<keyword evidence="5" id="KW-0732">Signal</keyword>
<dbReference type="EC" id="2.7.7.65" evidence="1"/>
<organism evidence="7 8">
    <name type="scientific">Luteibacter flocculans</name>
    <dbReference type="NCBI Taxonomy" id="2780091"/>
    <lineage>
        <taxon>Bacteria</taxon>
        <taxon>Pseudomonadati</taxon>
        <taxon>Pseudomonadota</taxon>
        <taxon>Gammaproteobacteria</taxon>
        <taxon>Lysobacterales</taxon>
        <taxon>Rhodanobacteraceae</taxon>
        <taxon>Luteibacter</taxon>
    </lineage>
</organism>
<dbReference type="InterPro" id="IPR011990">
    <property type="entry name" value="TPR-like_helical_dom_sf"/>
</dbReference>
<keyword evidence="8" id="KW-1185">Reference proteome</keyword>
<evidence type="ECO:0000259" key="6">
    <source>
        <dbReference type="PROSITE" id="PS50887"/>
    </source>
</evidence>
<evidence type="ECO:0000256" key="2">
    <source>
        <dbReference type="ARBA" id="ARBA00034247"/>
    </source>
</evidence>
<feature type="region of interest" description="Disordered" evidence="3">
    <location>
        <begin position="583"/>
        <end position="610"/>
    </location>
</feature>
<dbReference type="PANTHER" id="PTHR45138">
    <property type="entry name" value="REGULATORY COMPONENTS OF SENSORY TRANSDUCTION SYSTEM"/>
    <property type="match status" value="1"/>
</dbReference>